<organism evidence="1 2">
    <name type="scientific">Candidatus Nitrosoglobus terrae</name>
    <dbReference type="NCBI Taxonomy" id="1630141"/>
    <lineage>
        <taxon>Bacteria</taxon>
        <taxon>Pseudomonadati</taxon>
        <taxon>Pseudomonadota</taxon>
        <taxon>Gammaproteobacteria</taxon>
        <taxon>Chromatiales</taxon>
        <taxon>Chromatiaceae</taxon>
        <taxon>Candidatus Nitrosoglobus</taxon>
    </lineage>
</organism>
<proteinExistence type="predicted"/>
<keyword evidence="2" id="KW-1185">Reference proteome</keyword>
<evidence type="ECO:0000313" key="2">
    <source>
        <dbReference type="Proteomes" id="UP000243679"/>
    </source>
</evidence>
<dbReference type="SMART" id="SM01101">
    <property type="entry name" value="CRISPR_assoc"/>
    <property type="match status" value="1"/>
</dbReference>
<gene>
    <name evidence="1" type="ORF">TAO_1713</name>
</gene>
<dbReference type="SUPFAM" id="SSF117987">
    <property type="entry name" value="CRISPR-associated protein"/>
    <property type="match status" value="1"/>
</dbReference>
<dbReference type="Proteomes" id="UP000243679">
    <property type="component" value="Chromosome"/>
</dbReference>
<sequence length="218" mass="24420">MNLTASVLQLDRAAIKALRITDPYSLHRVVYSLYEDRRSSAEKQGSQASGILYADQGGDFQGRKILLLANRVPAEQAVNEDGQAYGEVNSRPIPDNFLTHGRYRFKVIINPTRRDNASRKLMPVKSRDAVAQWFLERAAASWGFTASAEHLQIDRLEVLQFKDKAQRPVTLAQAHIQGQLAVTNREQFCHNFTNGIGRGRAFGCGLLQIVPLIDNPFN</sequence>
<name>A0A1Q2SPQ0_9GAMM</name>
<dbReference type="OrthoDB" id="9795689at2"/>
<accession>A0A1Q2SPQ0</accession>
<dbReference type="InterPro" id="IPR010179">
    <property type="entry name" value="CRISPR-assoc_prot_Cse3"/>
</dbReference>
<dbReference type="EMBL" id="AP014836">
    <property type="protein sequence ID" value="BAW81083.1"/>
    <property type="molecule type" value="Genomic_DNA"/>
</dbReference>
<dbReference type="KEGG" id="ntt:TAO_1713"/>
<dbReference type="NCBIfam" id="TIGR01907">
    <property type="entry name" value="casE_Cse3"/>
    <property type="match status" value="1"/>
</dbReference>
<dbReference type="Gene3D" id="3.30.70.1210">
    <property type="entry name" value="Crispr-associated protein, domain 2"/>
    <property type="match status" value="1"/>
</dbReference>
<dbReference type="AlphaFoldDB" id="A0A1Q2SPQ0"/>
<protein>
    <submittedName>
        <fullName evidence="1">CRISPR-associated protein Cse3</fullName>
    </submittedName>
</protein>
<dbReference type="Pfam" id="PF08798">
    <property type="entry name" value="CRISPR_assoc"/>
    <property type="match status" value="1"/>
</dbReference>
<reference evidence="1 2" key="1">
    <citation type="journal article" date="2017" name="ISME J.">
        <title>An acid-tolerant ammonia-oxidizing ?-proteobacterium from soil.</title>
        <authorList>
            <person name="Hayatsu M."/>
            <person name="Tago K."/>
            <person name="Uchiyama I."/>
            <person name="Toyoda A."/>
            <person name="Wang Y."/>
            <person name="Shimomura Y."/>
            <person name="Okubo T."/>
            <person name="Kurisu F."/>
            <person name="Hirono Y."/>
            <person name="Nonaka K."/>
            <person name="Akiyama H."/>
            <person name="Itoh T."/>
            <person name="Takami H."/>
        </authorList>
    </citation>
    <scope>NUCLEOTIDE SEQUENCE [LARGE SCALE GENOMIC DNA]</scope>
    <source>
        <strain evidence="1 2">TAO100</strain>
    </source>
</reference>
<dbReference type="CDD" id="cd09727">
    <property type="entry name" value="Cas6_I-E"/>
    <property type="match status" value="1"/>
</dbReference>
<dbReference type="RefSeq" id="WP_096527559.1">
    <property type="nucleotide sequence ID" value="NZ_AP014836.1"/>
</dbReference>
<evidence type="ECO:0000313" key="1">
    <source>
        <dbReference type="EMBL" id="BAW81083.1"/>
    </source>
</evidence>